<dbReference type="EMBL" id="KB705522">
    <property type="protein sequence ID" value="EMR72097.1"/>
    <property type="molecule type" value="Genomic_DNA"/>
</dbReference>
<dbReference type="GO" id="GO:0005634">
    <property type="term" value="C:nucleus"/>
    <property type="evidence" value="ECO:0007669"/>
    <property type="project" value="UniProtKB-SubCell"/>
</dbReference>
<feature type="compositionally biased region" description="Pro residues" evidence="6">
    <location>
        <begin position="59"/>
        <end position="73"/>
    </location>
</feature>
<feature type="compositionally biased region" description="Low complexity" evidence="6">
    <location>
        <begin position="477"/>
        <end position="493"/>
    </location>
</feature>
<dbReference type="AlphaFoldDB" id="M7T651"/>
<dbReference type="GO" id="GO:0006351">
    <property type="term" value="P:DNA-templated transcription"/>
    <property type="evidence" value="ECO:0007669"/>
    <property type="project" value="InterPro"/>
</dbReference>
<evidence type="ECO:0000256" key="2">
    <source>
        <dbReference type="ARBA" id="ARBA00023015"/>
    </source>
</evidence>
<evidence type="ECO:0000256" key="3">
    <source>
        <dbReference type="ARBA" id="ARBA00023125"/>
    </source>
</evidence>
<proteinExistence type="predicted"/>
<keyword evidence="5" id="KW-0539">Nucleus</keyword>
<keyword evidence="3" id="KW-0238">DNA-binding</keyword>
<evidence type="ECO:0000256" key="6">
    <source>
        <dbReference type="SAM" id="MobiDB-lite"/>
    </source>
</evidence>
<reference evidence="9" key="1">
    <citation type="journal article" date="2013" name="Genome Announc.">
        <title>Draft genome sequence of the grapevine dieback fungus Eutypa lata UCR-EL1.</title>
        <authorList>
            <person name="Blanco-Ulate B."/>
            <person name="Rolshausen P.E."/>
            <person name="Cantu D."/>
        </authorList>
    </citation>
    <scope>NUCLEOTIDE SEQUENCE [LARGE SCALE GENOMIC DNA]</scope>
    <source>
        <strain evidence="9">UCR-EL1</strain>
    </source>
</reference>
<dbReference type="GO" id="GO:0000976">
    <property type="term" value="F:transcription cis-regulatory region binding"/>
    <property type="evidence" value="ECO:0007669"/>
    <property type="project" value="TreeGrafter"/>
</dbReference>
<dbReference type="PANTHER" id="PTHR31845">
    <property type="entry name" value="FINGER DOMAIN PROTEIN, PUTATIVE-RELATED"/>
    <property type="match status" value="1"/>
</dbReference>
<keyword evidence="2" id="KW-0805">Transcription regulation</keyword>
<dbReference type="GO" id="GO:0000981">
    <property type="term" value="F:DNA-binding transcription factor activity, RNA polymerase II-specific"/>
    <property type="evidence" value="ECO:0007669"/>
    <property type="project" value="TreeGrafter"/>
</dbReference>
<dbReference type="InterPro" id="IPR051089">
    <property type="entry name" value="prtT"/>
</dbReference>
<evidence type="ECO:0000256" key="1">
    <source>
        <dbReference type="ARBA" id="ARBA00004123"/>
    </source>
</evidence>
<dbReference type="PANTHER" id="PTHR31845:SF10">
    <property type="entry name" value="ZN(II)2CYS6 TRANSCRIPTION FACTOR (EUROFUNG)"/>
    <property type="match status" value="1"/>
</dbReference>
<gene>
    <name evidence="8" type="ORF">UCREL1_854</name>
</gene>
<dbReference type="InterPro" id="IPR007219">
    <property type="entry name" value="XnlR_reg_dom"/>
</dbReference>
<keyword evidence="4" id="KW-0804">Transcription</keyword>
<evidence type="ECO:0000313" key="8">
    <source>
        <dbReference type="EMBL" id="EMR72097.1"/>
    </source>
</evidence>
<dbReference type="Pfam" id="PF04082">
    <property type="entry name" value="Fungal_trans"/>
    <property type="match status" value="1"/>
</dbReference>
<feature type="region of interest" description="Disordered" evidence="6">
    <location>
        <begin position="49"/>
        <end position="74"/>
    </location>
</feature>
<feature type="region of interest" description="Disordered" evidence="6">
    <location>
        <begin position="609"/>
        <end position="642"/>
    </location>
</feature>
<sequence>MEQQPTTSGSPPAQHPRPKMNYACEACRTSKVKCLASPQPGICVPTPNGSASSELVPEPGVPSIPNPARPPSGPSKTFSIDFTMPAAADEDPMMASEFDGLRMHHEQMLEDLVPSPPSHSLRGGGEGDDAVPSLSSAPGEGGGGGGAGAGGVGVEEPFDFNDLSAATPSSTATSSRYSGKSRPLGGNLGIKPQFNLDSAERMLASFRADMLPHFPVVALSADADVRSLARSAPFVLLAILAVSSYASSPQGHSLYDEEFRKVLGLKFVTASERSLEMLQGLLIYCAWYPAHLRNKQAFKYLRMTVDIVQDLELDQETDEDYGLFWNPQDKLPEIRAFLACFYFISSYCWSWDRPPIMKHDAWVARCCDELEQAGSALDQDHTLVWLVRLQHIATDINELNRSCRKAGGGGGGGGAPPSEHHQKLIRIGLETQLREWQDAIPERFTAAPSITLASLFANVYLVAGPLIFMRRHYNNNNSSSSSGNKNNNNNNNKRGLLPSSEMGAVTVDPDKLLAAMRPLRSLLDYAAALPVARRAGFCGADWARIVLGLIVAFRCSFPLPPSILSTSSSSSSGGGGSRSAPNPNSWSSCAFDWATARRILDLGAHLEKLGEGDGSGDNNGDDSKSPDEEEKEGDGDSRRRKVDISTTAVMRVVLRSVKAKFDKKIAAFDAAAAAASAHAVNMEEQSRVGIEVCPMFNGTLSQYLSTWDGQQQPTGVTTGDFGFSADSSSLSMAMSHDTLSSQSVSSGAGGMPDLTAAAPVDFPSVLPRPAPYNDLWAAMTMGWATDTPSDIDLTGIEGAQYNEYPEL</sequence>
<dbReference type="eggNOG" id="ENOG502SNUJ">
    <property type="taxonomic scope" value="Eukaryota"/>
</dbReference>
<dbReference type="GO" id="GO:0008270">
    <property type="term" value="F:zinc ion binding"/>
    <property type="evidence" value="ECO:0007669"/>
    <property type="project" value="InterPro"/>
</dbReference>
<feature type="compositionally biased region" description="Gly residues" evidence="6">
    <location>
        <begin position="139"/>
        <end position="153"/>
    </location>
</feature>
<protein>
    <submittedName>
        <fullName evidence="8">Putative zn 2cys6 transcription factor protein</fullName>
    </submittedName>
</protein>
<dbReference type="OrthoDB" id="5424793at2759"/>
<name>M7T651_EUTLA</name>
<feature type="compositionally biased region" description="Low complexity" evidence="6">
    <location>
        <begin position="164"/>
        <end position="175"/>
    </location>
</feature>
<evidence type="ECO:0000256" key="5">
    <source>
        <dbReference type="ARBA" id="ARBA00023242"/>
    </source>
</evidence>
<evidence type="ECO:0000313" key="9">
    <source>
        <dbReference type="Proteomes" id="UP000012174"/>
    </source>
</evidence>
<evidence type="ECO:0000256" key="4">
    <source>
        <dbReference type="ARBA" id="ARBA00023163"/>
    </source>
</evidence>
<feature type="domain" description="Xylanolytic transcriptional activator regulatory" evidence="7">
    <location>
        <begin position="228"/>
        <end position="359"/>
    </location>
</feature>
<feature type="region of interest" description="Disordered" evidence="6">
    <location>
        <begin position="477"/>
        <end position="501"/>
    </location>
</feature>
<organism evidence="8 9">
    <name type="scientific">Eutypa lata (strain UCR-EL1)</name>
    <name type="common">Grapevine dieback disease fungus</name>
    <name type="synonym">Eutypa armeniacae</name>
    <dbReference type="NCBI Taxonomy" id="1287681"/>
    <lineage>
        <taxon>Eukaryota</taxon>
        <taxon>Fungi</taxon>
        <taxon>Dikarya</taxon>
        <taxon>Ascomycota</taxon>
        <taxon>Pezizomycotina</taxon>
        <taxon>Sordariomycetes</taxon>
        <taxon>Xylariomycetidae</taxon>
        <taxon>Xylariales</taxon>
        <taxon>Diatrypaceae</taxon>
        <taxon>Eutypa</taxon>
    </lineage>
</organism>
<accession>M7T651</accession>
<dbReference type="HOGENOM" id="CLU_006524_5_0_1"/>
<dbReference type="OMA" id="LWAAMTM"/>
<evidence type="ECO:0000259" key="7">
    <source>
        <dbReference type="Pfam" id="PF04082"/>
    </source>
</evidence>
<dbReference type="CDD" id="cd12148">
    <property type="entry name" value="fungal_TF_MHR"/>
    <property type="match status" value="1"/>
</dbReference>
<dbReference type="KEGG" id="ela:UCREL1_854"/>
<dbReference type="Proteomes" id="UP000012174">
    <property type="component" value="Unassembled WGS sequence"/>
</dbReference>
<feature type="region of interest" description="Disordered" evidence="6">
    <location>
        <begin position="112"/>
        <end position="184"/>
    </location>
</feature>
<keyword evidence="9" id="KW-1185">Reference proteome</keyword>
<comment type="subcellular location">
    <subcellularLocation>
        <location evidence="1">Nucleus</location>
    </subcellularLocation>
</comment>